<dbReference type="AlphaFoldDB" id="A0A6H1ZTK5"/>
<name>A0A6H1ZTK5_9ZZZZ</name>
<evidence type="ECO:0000313" key="2">
    <source>
        <dbReference type="EMBL" id="QJH99773.1"/>
    </source>
</evidence>
<proteinExistence type="predicted"/>
<accession>A0A6H1ZTK5</accession>
<dbReference type="EMBL" id="MT144807">
    <property type="protein sequence ID" value="QJH99773.1"/>
    <property type="molecule type" value="Genomic_DNA"/>
</dbReference>
<dbReference type="EMBL" id="MT144221">
    <property type="protein sequence ID" value="QJA50848.1"/>
    <property type="molecule type" value="Genomic_DNA"/>
</dbReference>
<gene>
    <name evidence="1" type="ORF">TM448A01913_0003</name>
    <name evidence="2" type="ORF">TM448B01667_0022</name>
</gene>
<reference evidence="1" key="1">
    <citation type="submission" date="2020-03" db="EMBL/GenBank/DDBJ databases">
        <title>The deep terrestrial virosphere.</title>
        <authorList>
            <person name="Holmfeldt K."/>
            <person name="Nilsson E."/>
            <person name="Simone D."/>
            <person name="Lopez-Fernandez M."/>
            <person name="Wu X."/>
            <person name="de Brujin I."/>
            <person name="Lundin D."/>
            <person name="Andersson A."/>
            <person name="Bertilsson S."/>
            <person name="Dopson M."/>
        </authorList>
    </citation>
    <scope>NUCLEOTIDE SEQUENCE</scope>
    <source>
        <strain evidence="1">TM448A01913</strain>
        <strain evidence="2">TM448B01667</strain>
    </source>
</reference>
<sequence>MEIIWIEEARKSAAQCWCDPKNSHKDMDPDLCESVALRIANWMDTAAQNQRNTDYYRSLLVKCGEIIGKRAYTYDDGSVSEDVLCAKIPDLILEGIMLVRSDAGRSKNGRTKT</sequence>
<evidence type="ECO:0000313" key="1">
    <source>
        <dbReference type="EMBL" id="QJA50848.1"/>
    </source>
</evidence>
<organism evidence="1">
    <name type="scientific">viral metagenome</name>
    <dbReference type="NCBI Taxonomy" id="1070528"/>
    <lineage>
        <taxon>unclassified sequences</taxon>
        <taxon>metagenomes</taxon>
        <taxon>organismal metagenomes</taxon>
    </lineage>
</organism>
<protein>
    <submittedName>
        <fullName evidence="1">Uncharacterized protein</fullName>
    </submittedName>
</protein>